<proteinExistence type="predicted"/>
<protein>
    <submittedName>
        <fullName evidence="1">Uncharacterized protein</fullName>
    </submittedName>
</protein>
<evidence type="ECO:0000313" key="2">
    <source>
        <dbReference type="Proteomes" id="UP001476950"/>
    </source>
</evidence>
<evidence type="ECO:0000313" key="1">
    <source>
        <dbReference type="EMBL" id="MEP1057295.1"/>
    </source>
</evidence>
<keyword evidence="2" id="KW-1185">Reference proteome</keyword>
<name>A0ABV0KDM3_9CYAN</name>
<reference evidence="1 2" key="1">
    <citation type="submission" date="2022-04" db="EMBL/GenBank/DDBJ databases">
        <title>Positive selection, recombination, and allopatry shape intraspecific diversity of widespread and dominant cyanobacteria.</title>
        <authorList>
            <person name="Wei J."/>
            <person name="Shu W."/>
            <person name="Hu C."/>
        </authorList>
    </citation>
    <scope>NUCLEOTIDE SEQUENCE [LARGE SCALE GENOMIC DNA]</scope>
    <source>
        <strain evidence="1 2">AS-A4</strain>
    </source>
</reference>
<organism evidence="1 2">
    <name type="scientific">Stenomitos frigidus AS-A4</name>
    <dbReference type="NCBI Taxonomy" id="2933935"/>
    <lineage>
        <taxon>Bacteria</taxon>
        <taxon>Bacillati</taxon>
        <taxon>Cyanobacteriota</taxon>
        <taxon>Cyanophyceae</taxon>
        <taxon>Leptolyngbyales</taxon>
        <taxon>Leptolyngbyaceae</taxon>
        <taxon>Stenomitos</taxon>
    </lineage>
</organism>
<sequence>MQQEICARQPWFDPRSPHDLKVTTYLEPQEPIEVDTIENLRLSQSNLYSPRNQFIVYQQWGERLPEGGRPYLALTVPAAAAVAEIIKGGPTRNLILLCTTFMPGAIRCFVDTLIQNEAPDRAPQVEFLGLFWYFSGDDITDEPEHSSDVAYAANRLRLKRLTVLTGAFNTECEDLLVAGLQQNTTLEYFGVFHKTEQYIWEQIPTPRVDALISANHSR</sequence>
<comment type="caution">
    <text evidence="1">The sequence shown here is derived from an EMBL/GenBank/DDBJ whole genome shotgun (WGS) entry which is preliminary data.</text>
</comment>
<accession>A0ABV0KDM3</accession>
<dbReference type="Proteomes" id="UP001476950">
    <property type="component" value="Unassembled WGS sequence"/>
</dbReference>
<dbReference type="EMBL" id="JAMPLM010000002">
    <property type="protein sequence ID" value="MEP1057295.1"/>
    <property type="molecule type" value="Genomic_DNA"/>
</dbReference>
<gene>
    <name evidence="1" type="ORF">NDI38_02530</name>
</gene>
<dbReference type="RefSeq" id="WP_190450269.1">
    <property type="nucleotide sequence ID" value="NZ_JAMPLM010000002.1"/>
</dbReference>